<dbReference type="PANTHER" id="PTHR30595:SF6">
    <property type="entry name" value="SCHLAFEN ALBA-2 DOMAIN-CONTAINING PROTEIN"/>
    <property type="match status" value="1"/>
</dbReference>
<organism evidence="2 3">
    <name type="scientific">Fulvivirga marina</name>
    <dbReference type="NCBI Taxonomy" id="2494733"/>
    <lineage>
        <taxon>Bacteria</taxon>
        <taxon>Pseudomonadati</taxon>
        <taxon>Bacteroidota</taxon>
        <taxon>Cytophagia</taxon>
        <taxon>Cytophagales</taxon>
        <taxon>Fulvivirgaceae</taxon>
        <taxon>Fulvivirga</taxon>
    </lineage>
</organism>
<feature type="domain" description="Schlafen AlbA-2" evidence="1">
    <location>
        <begin position="14"/>
        <end position="132"/>
    </location>
</feature>
<evidence type="ECO:0000313" key="3">
    <source>
        <dbReference type="Proteomes" id="UP000614216"/>
    </source>
</evidence>
<dbReference type="InterPro" id="IPR038461">
    <property type="entry name" value="Schlafen_AlbA_2_dom_sf"/>
</dbReference>
<keyword evidence="2" id="KW-0067">ATP-binding</keyword>
<dbReference type="InterPro" id="IPR007421">
    <property type="entry name" value="Schlafen_AlbA_2_dom"/>
</dbReference>
<evidence type="ECO:0000313" key="2">
    <source>
        <dbReference type="EMBL" id="MBL6444869.1"/>
    </source>
</evidence>
<dbReference type="AlphaFoldDB" id="A0A937FT27"/>
<name>A0A937FT27_9BACT</name>
<dbReference type="PANTHER" id="PTHR30595">
    <property type="entry name" value="GLPR-RELATED TRANSCRIPTIONAL REPRESSOR"/>
    <property type="match status" value="1"/>
</dbReference>
<dbReference type="GO" id="GO:0005524">
    <property type="term" value="F:ATP binding"/>
    <property type="evidence" value="ECO:0007669"/>
    <property type="project" value="UniProtKB-KW"/>
</dbReference>
<dbReference type="EMBL" id="JAEUGD010000002">
    <property type="protein sequence ID" value="MBL6444869.1"/>
    <property type="molecule type" value="Genomic_DNA"/>
</dbReference>
<dbReference type="Gene3D" id="3.30.950.30">
    <property type="entry name" value="Schlafen, AAA domain"/>
    <property type="match status" value="1"/>
</dbReference>
<reference evidence="2" key="1">
    <citation type="submission" date="2021-01" db="EMBL/GenBank/DDBJ databases">
        <title>Fulvivirga kasyanovii gen. nov., sp nov., a novel member of the phylum Bacteroidetes isolated from seawater in a mussel farm.</title>
        <authorList>
            <person name="Zhao L.-H."/>
            <person name="Wang Z.-J."/>
        </authorList>
    </citation>
    <scope>NUCLEOTIDE SEQUENCE</scope>
    <source>
        <strain evidence="2">29W222</strain>
    </source>
</reference>
<dbReference type="Proteomes" id="UP000614216">
    <property type="component" value="Unassembled WGS sequence"/>
</dbReference>
<comment type="caution">
    <text evidence="2">The sequence shown here is derived from an EMBL/GenBank/DDBJ whole genome shotgun (WGS) entry which is preliminary data.</text>
</comment>
<protein>
    <submittedName>
        <fullName evidence="2">ATP-binding protein</fullName>
    </submittedName>
</protein>
<keyword evidence="2" id="KW-0547">Nucleotide-binding</keyword>
<proteinExistence type="predicted"/>
<evidence type="ECO:0000259" key="1">
    <source>
        <dbReference type="Pfam" id="PF04326"/>
    </source>
</evidence>
<dbReference type="Pfam" id="PF04326">
    <property type="entry name" value="SLFN_AlbA_2"/>
    <property type="match status" value="1"/>
</dbReference>
<keyword evidence="3" id="KW-1185">Reference proteome</keyword>
<accession>A0A937FT27</accession>
<dbReference type="RefSeq" id="WP_202854411.1">
    <property type="nucleotide sequence ID" value="NZ_JAEUGD010000002.1"/>
</dbReference>
<gene>
    <name evidence="2" type="ORF">JMN32_01020</name>
</gene>
<sequence>MEFSDIKRLVAGGETETVEFKRKAAHPEKIVKELVAFANTRGGYLLIGVNDDSTIPGLKFPEDDAYALDEAIKKYCKPSLKVRKEIVPISEKRSVVLYHVPSGKKKPYYVITDFKTKWGQAFVRIDDKSIKASKEVREILKRSNKNKGVKFNYGEKERILIDYLDKNKSITLDQFKKLAQLNTYKASKTLVLLVLANVLSIKPSDKDDLYSLKPA</sequence>